<dbReference type="OrthoDB" id="9762614at2"/>
<evidence type="ECO:0000313" key="2">
    <source>
        <dbReference type="EMBL" id="GAP42613.1"/>
    </source>
</evidence>
<dbReference type="SUPFAM" id="SSF52833">
    <property type="entry name" value="Thioredoxin-like"/>
    <property type="match status" value="1"/>
</dbReference>
<dbReference type="STRING" id="1678841.TBC1_11745"/>
<sequence length="670" mass="75876">MPNRLINETSPYLLQHAHNPVDWYPYGEEAFAAARERNRPLLISIGYSACHWCHVMEHESFSKPEIAEVMNRLFVCVKVDREERPDVDLLYMNAVQLLHNSGGWPLNCFALPDGSPFWGGTYFRPAQWADLLMQISDLYDNSHEELKIQASRLMEGISGQNMVEAPANPSGIDRAFPDETYEQLSLRFDGINGGMTGAPKFPMPVVWQFVLDYYDLSGKTEALDYALKTLRAMAMGGIYDQIGGGFARYSTDAHWKVPHFEKMLYDNAQLISLYAKAFRISGHKELLEIIQQSISFTERELTSPEGAFYAALDADSEGEEGRFYVWTRDEIMNVLPEYGALLSEYWGIDQEGRWEHGRNILLRPLTDEVFATRQHLSAEELKQLVRMASALLLKERNKRVRPGLDDKILISWNSLMIKAYADAYRVTQHQPWLDAALKAARFSEKEMIREDGSLLRTWKNGNARIEGILNDYAYLAEAFITLYQVSFDEGWLHAAKRLTDNVLRTFGDANSPLFWFSADHPGAGPEVVRVIETTDGVEPSGNAVMSKVLLFLGHYFSENTYTDRAEKMIQRMQARINAYPQAYACWASSAMLLASGIRTLVITGPEAFDFARTLFAKQTASTLLAASISPSDLPIFENRFKDGETLIYQCLGSVCQAPVSNPDQVDHHLL</sequence>
<dbReference type="Gene3D" id="1.50.10.20">
    <property type="match status" value="1"/>
</dbReference>
<dbReference type="PIRSF" id="PIRSF006402">
    <property type="entry name" value="UCP006402_thioredoxin"/>
    <property type="match status" value="1"/>
</dbReference>
<name>A0A0S7BPM7_9BACT</name>
<evidence type="ECO:0000259" key="1">
    <source>
        <dbReference type="Pfam" id="PF03190"/>
    </source>
</evidence>
<feature type="domain" description="Spermatogenesis-associated protein 20-like TRX" evidence="1">
    <location>
        <begin position="2"/>
        <end position="156"/>
    </location>
</feature>
<organism evidence="2">
    <name type="scientific">Lentimicrobium saccharophilum</name>
    <dbReference type="NCBI Taxonomy" id="1678841"/>
    <lineage>
        <taxon>Bacteria</taxon>
        <taxon>Pseudomonadati</taxon>
        <taxon>Bacteroidota</taxon>
        <taxon>Bacteroidia</taxon>
        <taxon>Bacteroidales</taxon>
        <taxon>Lentimicrobiaceae</taxon>
        <taxon>Lentimicrobium</taxon>
    </lineage>
</organism>
<accession>A0A0S7BPM7</accession>
<dbReference type="Gene3D" id="3.40.30.10">
    <property type="entry name" value="Glutaredoxin"/>
    <property type="match status" value="1"/>
</dbReference>
<dbReference type="CDD" id="cd02955">
    <property type="entry name" value="SSP411"/>
    <property type="match status" value="1"/>
</dbReference>
<protein>
    <submittedName>
        <fullName evidence="2">Uncharacterized conserved protein YyaL, SSP411 family</fullName>
    </submittedName>
</protein>
<dbReference type="GO" id="GO:0005975">
    <property type="term" value="P:carbohydrate metabolic process"/>
    <property type="evidence" value="ECO:0007669"/>
    <property type="project" value="InterPro"/>
</dbReference>
<dbReference type="PANTHER" id="PTHR42899">
    <property type="entry name" value="SPERMATOGENESIS-ASSOCIATED PROTEIN 20"/>
    <property type="match status" value="1"/>
</dbReference>
<reference evidence="2" key="1">
    <citation type="journal article" date="2015" name="Genome Announc.">
        <title>Draft Genome Sequence of Bacteroidales Strain TBC1, a Novel Isolate from a Methanogenic Wastewater Treatment System.</title>
        <authorList>
            <person name="Tourlousse D.M."/>
            <person name="Matsuura N."/>
            <person name="Sun L."/>
            <person name="Toyonaga M."/>
            <person name="Kuroda K."/>
            <person name="Ohashi A."/>
            <person name="Cruz R."/>
            <person name="Yamaguchi T."/>
            <person name="Sekiguchi Y."/>
        </authorList>
    </citation>
    <scope>NUCLEOTIDE SEQUENCE [LARGE SCALE GENOMIC DNA]</scope>
    <source>
        <strain evidence="2">TBC1</strain>
    </source>
</reference>
<dbReference type="Gene3D" id="1.50.10.10">
    <property type="match status" value="1"/>
</dbReference>
<dbReference type="EMBL" id="DF968182">
    <property type="protein sequence ID" value="GAP42613.1"/>
    <property type="molecule type" value="Genomic_DNA"/>
</dbReference>
<dbReference type="InterPro" id="IPR004879">
    <property type="entry name" value="Ssp411-like_TRX"/>
</dbReference>
<dbReference type="RefSeq" id="WP_062038668.1">
    <property type="nucleotide sequence ID" value="NZ_DF968182.1"/>
</dbReference>
<dbReference type="Proteomes" id="UP000053091">
    <property type="component" value="Unassembled WGS sequence"/>
</dbReference>
<dbReference type="InterPro" id="IPR036249">
    <property type="entry name" value="Thioredoxin-like_sf"/>
</dbReference>
<proteinExistence type="predicted"/>
<dbReference type="InterPro" id="IPR008928">
    <property type="entry name" value="6-hairpin_glycosidase_sf"/>
</dbReference>
<dbReference type="PANTHER" id="PTHR42899:SF1">
    <property type="entry name" value="SPERMATOGENESIS-ASSOCIATED PROTEIN 20"/>
    <property type="match status" value="1"/>
</dbReference>
<keyword evidence="3" id="KW-1185">Reference proteome</keyword>
<dbReference type="InterPro" id="IPR024705">
    <property type="entry name" value="Ssp411"/>
</dbReference>
<dbReference type="SUPFAM" id="SSF48208">
    <property type="entry name" value="Six-hairpin glycosidases"/>
    <property type="match status" value="1"/>
</dbReference>
<dbReference type="PATRIC" id="fig|1678841.3.peg.838"/>
<evidence type="ECO:0000313" key="3">
    <source>
        <dbReference type="Proteomes" id="UP000053091"/>
    </source>
</evidence>
<dbReference type="Pfam" id="PF03190">
    <property type="entry name" value="Thioredox_DsbH"/>
    <property type="match status" value="1"/>
</dbReference>
<dbReference type="InterPro" id="IPR012341">
    <property type="entry name" value="6hp_glycosidase-like_sf"/>
</dbReference>
<gene>
    <name evidence="2" type="ORF">TBC1_11745</name>
</gene>
<dbReference type="AlphaFoldDB" id="A0A0S7BPM7"/>